<dbReference type="RefSeq" id="WP_277835424.1">
    <property type="nucleotide sequence ID" value="NZ_JAAIVF010000008.1"/>
</dbReference>
<dbReference type="InterPro" id="IPR007497">
    <property type="entry name" value="SIMPL/DUF541"/>
</dbReference>
<dbReference type="Proteomes" id="UP001152755">
    <property type="component" value="Unassembled WGS sequence"/>
</dbReference>
<proteinExistence type="predicted"/>
<gene>
    <name evidence="1" type="ORF">NVS88_12220</name>
</gene>
<name>A0A9X4M1W7_9ACTN</name>
<dbReference type="Pfam" id="PF04402">
    <property type="entry name" value="SIMPL"/>
    <property type="match status" value="1"/>
</dbReference>
<dbReference type="AlphaFoldDB" id="A0A9X4M1W7"/>
<dbReference type="GO" id="GO:0006974">
    <property type="term" value="P:DNA damage response"/>
    <property type="evidence" value="ECO:0007669"/>
    <property type="project" value="TreeGrafter"/>
</dbReference>
<dbReference type="Gene3D" id="3.30.70.2970">
    <property type="entry name" value="Protein of unknown function (DUF541), domain 2"/>
    <property type="match status" value="1"/>
</dbReference>
<dbReference type="InterPro" id="IPR052022">
    <property type="entry name" value="26kDa_periplasmic_antigen"/>
</dbReference>
<evidence type="ECO:0000313" key="2">
    <source>
        <dbReference type="Proteomes" id="UP001152755"/>
    </source>
</evidence>
<organism evidence="1 2">
    <name type="scientific">Speluncibacter jeojiensis</name>
    <dbReference type="NCBI Taxonomy" id="2710754"/>
    <lineage>
        <taxon>Bacteria</taxon>
        <taxon>Bacillati</taxon>
        <taxon>Actinomycetota</taxon>
        <taxon>Actinomycetes</taxon>
        <taxon>Mycobacteriales</taxon>
        <taxon>Speluncibacteraceae</taxon>
        <taxon>Speluncibacter</taxon>
    </lineage>
</organism>
<dbReference type="Gene3D" id="3.30.110.170">
    <property type="entry name" value="Protein of unknown function (DUF541), domain 1"/>
    <property type="match status" value="1"/>
</dbReference>
<sequence length="221" mass="24034">MSDKPVLISVTGHASRRVDPLRAGVRFGVGCEGHDPTVAHTRAARAVDELTALITAVDDRPDHPLKRWSLGQVRHSRHRPYNSEGLQLDFVYNSSADGLVTFRDLSAVAGFVDALADMDAVAVHGIDWSLTRKTTARHLRSIRADAVDDAHAKALTYARALGRRQIRPVEISDQGLLAGPPASAGVRMAGVSFRADQQPRIDLRPEPLVLDADVQARFEAV</sequence>
<keyword evidence="2" id="KW-1185">Reference proteome</keyword>
<evidence type="ECO:0000313" key="1">
    <source>
        <dbReference type="EMBL" id="MDG3015314.1"/>
    </source>
</evidence>
<reference evidence="1" key="1">
    <citation type="submission" date="2022-08" db="EMBL/GenBank/DDBJ databases">
        <title>Genome analysis of Corynebacteriales strain.</title>
        <authorList>
            <person name="Lee S.D."/>
        </authorList>
    </citation>
    <scope>NUCLEOTIDE SEQUENCE</scope>
    <source>
        <strain evidence="1">D3-21</strain>
    </source>
</reference>
<comment type="caution">
    <text evidence="1">The sequence shown here is derived from an EMBL/GenBank/DDBJ whole genome shotgun (WGS) entry which is preliminary data.</text>
</comment>
<accession>A0A9X4M1W7</accession>
<dbReference type="PANTHER" id="PTHR34387:SF1">
    <property type="entry name" value="PERIPLASMIC IMMUNOGENIC PROTEIN"/>
    <property type="match status" value="1"/>
</dbReference>
<protein>
    <submittedName>
        <fullName evidence="1">SIMPL domain-containing protein</fullName>
    </submittedName>
</protein>
<dbReference type="EMBL" id="JANRHA010000007">
    <property type="protein sequence ID" value="MDG3015314.1"/>
    <property type="molecule type" value="Genomic_DNA"/>
</dbReference>
<dbReference type="PANTHER" id="PTHR34387">
    <property type="entry name" value="SLR1258 PROTEIN"/>
    <property type="match status" value="1"/>
</dbReference>